<dbReference type="AlphaFoldDB" id="A0A1H1Q316"/>
<organism evidence="1 2">
    <name type="scientific">Bradyrhizobium canariense</name>
    <dbReference type="NCBI Taxonomy" id="255045"/>
    <lineage>
        <taxon>Bacteria</taxon>
        <taxon>Pseudomonadati</taxon>
        <taxon>Pseudomonadota</taxon>
        <taxon>Alphaproteobacteria</taxon>
        <taxon>Hyphomicrobiales</taxon>
        <taxon>Nitrobacteraceae</taxon>
        <taxon>Bradyrhizobium</taxon>
    </lineage>
</organism>
<gene>
    <name evidence="1" type="ORF">SAMN05444158_1250</name>
</gene>
<reference evidence="2" key="1">
    <citation type="submission" date="2016-10" db="EMBL/GenBank/DDBJ databases">
        <authorList>
            <person name="Varghese N."/>
            <person name="Submissions S."/>
        </authorList>
    </citation>
    <scope>NUCLEOTIDE SEQUENCE [LARGE SCALE GENOMIC DNA]</scope>
    <source>
        <strain evidence="2">GAS369</strain>
    </source>
</reference>
<proteinExistence type="predicted"/>
<evidence type="ECO:0000313" key="2">
    <source>
        <dbReference type="Proteomes" id="UP000243904"/>
    </source>
</evidence>
<name>A0A1H1Q316_9BRAD</name>
<keyword evidence="2" id="KW-1185">Reference proteome</keyword>
<sequence>MMKGIVLAVAFACCAVSLTIAHYEAHYAERLQHARQVG</sequence>
<evidence type="ECO:0000313" key="1">
    <source>
        <dbReference type="EMBL" id="SDS17815.1"/>
    </source>
</evidence>
<protein>
    <submittedName>
        <fullName evidence="1">Uncharacterized protein</fullName>
    </submittedName>
</protein>
<accession>A0A1H1Q316</accession>
<dbReference type="EMBL" id="LT629750">
    <property type="protein sequence ID" value="SDS17815.1"/>
    <property type="molecule type" value="Genomic_DNA"/>
</dbReference>
<dbReference type="Proteomes" id="UP000243904">
    <property type="component" value="Chromosome I"/>
</dbReference>